<dbReference type="Proteomes" id="UP001589536">
    <property type="component" value="Unassembled WGS sequence"/>
</dbReference>
<feature type="transmembrane region" description="Helical" evidence="8">
    <location>
        <begin position="229"/>
        <end position="248"/>
    </location>
</feature>
<feature type="transmembrane region" description="Helical" evidence="8">
    <location>
        <begin position="254"/>
        <end position="276"/>
    </location>
</feature>
<dbReference type="SUPFAM" id="SSF103473">
    <property type="entry name" value="MFS general substrate transporter"/>
    <property type="match status" value="1"/>
</dbReference>
<evidence type="ECO:0000256" key="5">
    <source>
        <dbReference type="ARBA" id="ARBA00022692"/>
    </source>
</evidence>
<accession>A0ABV5UMP7</accession>
<keyword evidence="3" id="KW-0813">Transport</keyword>
<feature type="domain" description="Major facilitator superfamily (MFS) profile" evidence="9">
    <location>
        <begin position="43"/>
        <end position="491"/>
    </location>
</feature>
<feature type="transmembrane region" description="Helical" evidence="8">
    <location>
        <begin position="197"/>
        <end position="217"/>
    </location>
</feature>
<dbReference type="Pfam" id="PF07690">
    <property type="entry name" value="MFS_1"/>
    <property type="match status" value="2"/>
</dbReference>
<proteinExistence type="inferred from homology"/>
<dbReference type="Gene3D" id="1.20.1720.10">
    <property type="entry name" value="Multidrug resistance protein D"/>
    <property type="match status" value="1"/>
</dbReference>
<comment type="caution">
    <text evidence="10">The sequence shown here is derived from an EMBL/GenBank/DDBJ whole genome shotgun (WGS) entry which is preliminary data.</text>
</comment>
<feature type="transmembrane region" description="Helical" evidence="8">
    <location>
        <begin position="465"/>
        <end position="485"/>
    </location>
</feature>
<comment type="similarity">
    <text evidence="2">Belongs to the major facilitator superfamily. EmrB family.</text>
</comment>
<evidence type="ECO:0000256" key="2">
    <source>
        <dbReference type="ARBA" id="ARBA00008537"/>
    </source>
</evidence>
<comment type="subcellular location">
    <subcellularLocation>
        <location evidence="1">Cell membrane</location>
        <topology evidence="1">Multi-pass membrane protein</topology>
    </subcellularLocation>
</comment>
<evidence type="ECO:0000256" key="3">
    <source>
        <dbReference type="ARBA" id="ARBA00022448"/>
    </source>
</evidence>
<dbReference type="PANTHER" id="PTHR42718:SF9">
    <property type="entry name" value="MAJOR FACILITATOR SUPERFAMILY MULTIDRUG TRANSPORTER MFSC"/>
    <property type="match status" value="1"/>
</dbReference>
<evidence type="ECO:0000256" key="8">
    <source>
        <dbReference type="SAM" id="Phobius"/>
    </source>
</evidence>
<sequence length="504" mass="51790">MTEQISSGAAPFTAASPTGWGKLWREPARPDWIRRRPGAPWLVVATVCIGAFMGQLDASIVTLAVPAIRTDMNASLAQVEWVALIYLLVLVGSISAVGRLADMVGRKLLYTYGFALFTLASLGCALAPDITWLLVARAVQAVGAAMLQANSVALIRTSMPAGKLGKAIGLQGAAQAIGLAMGPSVGGLLIGLGGWRWVFFVNIPAGVIGLLLGWFLLPRTHVKAPRARLDWLGLVALMPAVGALLLALSEAARLGFGNSVALGLLGASLVLFAFFVMRERRARHPLVDLSLFKSGSFSRGVATGLLGYLVLFGVLFVTPLHLESEYSLPPAQAGLLLTVLPVALGLVAPVAGLLADRFGARLPASAGMGLVTAALAVLVFSPRDLWVTAAALAAMGLGLGLFTPANNASVAAAGHDHQAGMVSGVLNMTRGVGTSLGVALGAVAYSLANAMGNSGGAAPLPGLGFRMAVALFAVLSAVAAVLSFLGRRARPRAVPDPEGRPELG</sequence>
<evidence type="ECO:0000313" key="11">
    <source>
        <dbReference type="Proteomes" id="UP001589536"/>
    </source>
</evidence>
<dbReference type="InterPro" id="IPR036259">
    <property type="entry name" value="MFS_trans_sf"/>
</dbReference>
<gene>
    <name evidence="10" type="ORF">ACFFPI_03090</name>
</gene>
<feature type="transmembrane region" description="Helical" evidence="8">
    <location>
        <begin position="297"/>
        <end position="322"/>
    </location>
</feature>
<protein>
    <submittedName>
        <fullName evidence="10">DHA2 family efflux MFS transporter permease subunit</fullName>
    </submittedName>
</protein>
<dbReference type="PROSITE" id="PS00216">
    <property type="entry name" value="SUGAR_TRANSPORT_1"/>
    <property type="match status" value="1"/>
</dbReference>
<feature type="transmembrane region" description="Helical" evidence="8">
    <location>
        <begin position="108"/>
        <end position="128"/>
    </location>
</feature>
<dbReference type="PRINTS" id="PR01036">
    <property type="entry name" value="TCRTETB"/>
</dbReference>
<keyword evidence="6 8" id="KW-1133">Transmembrane helix</keyword>
<feature type="transmembrane region" description="Helical" evidence="8">
    <location>
        <begin position="334"/>
        <end position="355"/>
    </location>
</feature>
<evidence type="ECO:0000256" key="6">
    <source>
        <dbReference type="ARBA" id="ARBA00022989"/>
    </source>
</evidence>
<reference evidence="10 11" key="1">
    <citation type="submission" date="2024-09" db="EMBL/GenBank/DDBJ databases">
        <authorList>
            <person name="Sun Q."/>
            <person name="Mori K."/>
        </authorList>
    </citation>
    <scope>NUCLEOTIDE SEQUENCE [LARGE SCALE GENOMIC DNA]</scope>
    <source>
        <strain evidence="10 11">JCM 13519</strain>
    </source>
</reference>
<evidence type="ECO:0000259" key="9">
    <source>
        <dbReference type="PROSITE" id="PS50850"/>
    </source>
</evidence>
<dbReference type="InterPro" id="IPR020846">
    <property type="entry name" value="MFS_dom"/>
</dbReference>
<dbReference type="InterPro" id="IPR011701">
    <property type="entry name" value="MFS"/>
</dbReference>
<dbReference type="CDD" id="cd17321">
    <property type="entry name" value="MFS_MMR_MDR_like"/>
    <property type="match status" value="1"/>
</dbReference>
<evidence type="ECO:0000256" key="7">
    <source>
        <dbReference type="ARBA" id="ARBA00023136"/>
    </source>
</evidence>
<evidence type="ECO:0000256" key="1">
    <source>
        <dbReference type="ARBA" id="ARBA00004651"/>
    </source>
</evidence>
<dbReference type="InterPro" id="IPR004638">
    <property type="entry name" value="EmrB-like"/>
</dbReference>
<dbReference type="InterPro" id="IPR005829">
    <property type="entry name" value="Sugar_transporter_CS"/>
</dbReference>
<feature type="transmembrane region" description="Helical" evidence="8">
    <location>
        <begin position="39"/>
        <end position="61"/>
    </location>
</feature>
<feature type="transmembrane region" description="Helical" evidence="8">
    <location>
        <begin position="386"/>
        <end position="405"/>
    </location>
</feature>
<feature type="transmembrane region" description="Helical" evidence="8">
    <location>
        <begin position="425"/>
        <end position="445"/>
    </location>
</feature>
<keyword evidence="4" id="KW-1003">Cell membrane</keyword>
<evidence type="ECO:0000313" key="10">
    <source>
        <dbReference type="EMBL" id="MFB9713139.1"/>
    </source>
</evidence>
<keyword evidence="11" id="KW-1185">Reference proteome</keyword>
<keyword evidence="5 8" id="KW-0812">Transmembrane</keyword>
<organism evidence="10 11">
    <name type="scientific">Arthrobacter methylotrophus</name>
    <dbReference type="NCBI Taxonomy" id="121291"/>
    <lineage>
        <taxon>Bacteria</taxon>
        <taxon>Bacillati</taxon>
        <taxon>Actinomycetota</taxon>
        <taxon>Actinomycetes</taxon>
        <taxon>Micrococcales</taxon>
        <taxon>Micrococcaceae</taxon>
        <taxon>Arthrobacter</taxon>
    </lineage>
</organism>
<dbReference type="Gene3D" id="1.20.1250.20">
    <property type="entry name" value="MFS general substrate transporter like domains"/>
    <property type="match status" value="1"/>
</dbReference>
<feature type="transmembrane region" description="Helical" evidence="8">
    <location>
        <begin position="362"/>
        <end position="380"/>
    </location>
</feature>
<dbReference type="RefSeq" id="WP_345047673.1">
    <property type="nucleotide sequence ID" value="NZ_BAABED010000001.1"/>
</dbReference>
<feature type="transmembrane region" description="Helical" evidence="8">
    <location>
        <begin position="81"/>
        <end position="101"/>
    </location>
</feature>
<dbReference type="NCBIfam" id="TIGR00711">
    <property type="entry name" value="efflux_EmrB"/>
    <property type="match status" value="1"/>
</dbReference>
<keyword evidence="7 8" id="KW-0472">Membrane</keyword>
<feature type="transmembrane region" description="Helical" evidence="8">
    <location>
        <begin position="134"/>
        <end position="155"/>
    </location>
</feature>
<name>A0ABV5UMP7_9MICC</name>
<dbReference type="EMBL" id="JBHMBH010000008">
    <property type="protein sequence ID" value="MFB9713139.1"/>
    <property type="molecule type" value="Genomic_DNA"/>
</dbReference>
<dbReference type="PROSITE" id="PS50850">
    <property type="entry name" value="MFS"/>
    <property type="match status" value="1"/>
</dbReference>
<feature type="transmembrane region" description="Helical" evidence="8">
    <location>
        <begin position="167"/>
        <end position="191"/>
    </location>
</feature>
<dbReference type="PANTHER" id="PTHR42718">
    <property type="entry name" value="MAJOR FACILITATOR SUPERFAMILY MULTIDRUG TRANSPORTER MFSC"/>
    <property type="match status" value="1"/>
</dbReference>
<evidence type="ECO:0000256" key="4">
    <source>
        <dbReference type="ARBA" id="ARBA00022475"/>
    </source>
</evidence>